<keyword evidence="1" id="KW-0732">Signal</keyword>
<dbReference type="Proteomes" id="UP000001554">
    <property type="component" value="Chromosome 3"/>
</dbReference>
<dbReference type="SMART" id="SM00186">
    <property type="entry name" value="FBG"/>
    <property type="match status" value="1"/>
</dbReference>
<sequence>MATTRCGQLLCLTLGIFCSGMTVATGGDIIGGKGGGSAECAAGKTKNWSYAFRPATAFPMVMHLQRINATWQHLQTAEQLLEQIKSIADRLPMTDCSDIFKLSNGIAKSGVWAVRPAGANHTVPAYCRMEGGEGWTVLMRRQDGSVDFYRTWDEFKRGFGDPTAEHWLGNDVIHFLTNQDNYKLRVDLETWDGETTYAEYSTFFVADEASAYKLTAGRYSGTAKNSLWRIKGRPFVTWDRDTDSQMARKYTSAGWLCNPYVANFFGVYYTPQTAPAETKNLKDAMSWTTRLSRPSKITWLKFVELRIARKVP</sequence>
<dbReference type="Pfam" id="PF00147">
    <property type="entry name" value="Fibrinogen_C"/>
    <property type="match status" value="1"/>
</dbReference>
<keyword evidence="3" id="KW-1185">Reference proteome</keyword>
<dbReference type="InterPro" id="IPR050373">
    <property type="entry name" value="Fibrinogen_C-term_domain"/>
</dbReference>
<evidence type="ECO:0000313" key="3">
    <source>
        <dbReference type="Proteomes" id="UP000001554"/>
    </source>
</evidence>
<evidence type="ECO:0000259" key="2">
    <source>
        <dbReference type="PROSITE" id="PS51406"/>
    </source>
</evidence>
<dbReference type="PROSITE" id="PS51406">
    <property type="entry name" value="FIBRINOGEN_C_2"/>
    <property type="match status" value="1"/>
</dbReference>
<dbReference type="AlphaFoldDB" id="A0A9J7KR44"/>
<evidence type="ECO:0000256" key="1">
    <source>
        <dbReference type="SAM" id="SignalP"/>
    </source>
</evidence>
<accession>A0A9J7KR44</accession>
<dbReference type="GO" id="GO:0005615">
    <property type="term" value="C:extracellular space"/>
    <property type="evidence" value="ECO:0000318"/>
    <property type="project" value="GO_Central"/>
</dbReference>
<dbReference type="RefSeq" id="XP_035668878.1">
    <property type="nucleotide sequence ID" value="XM_035812985.1"/>
</dbReference>
<dbReference type="PANTHER" id="PTHR19143:SF444">
    <property type="entry name" value="PROTEIN SCABROUS"/>
    <property type="match status" value="1"/>
</dbReference>
<organism evidence="3 4">
    <name type="scientific">Branchiostoma floridae</name>
    <name type="common">Florida lancelet</name>
    <name type="synonym">Amphioxus</name>
    <dbReference type="NCBI Taxonomy" id="7739"/>
    <lineage>
        <taxon>Eukaryota</taxon>
        <taxon>Metazoa</taxon>
        <taxon>Chordata</taxon>
        <taxon>Cephalochordata</taxon>
        <taxon>Leptocardii</taxon>
        <taxon>Amphioxiformes</taxon>
        <taxon>Branchiostomatidae</taxon>
        <taxon>Branchiostoma</taxon>
    </lineage>
</organism>
<dbReference type="GeneID" id="118410994"/>
<proteinExistence type="predicted"/>
<feature type="chain" id="PRO_5039892642" evidence="1">
    <location>
        <begin position="27"/>
        <end position="312"/>
    </location>
</feature>
<dbReference type="InterPro" id="IPR014716">
    <property type="entry name" value="Fibrinogen_a/b/g_C_1"/>
</dbReference>
<feature type="domain" description="Fibrinogen C-terminal" evidence="2">
    <location>
        <begin position="87"/>
        <end position="296"/>
    </location>
</feature>
<protein>
    <submittedName>
        <fullName evidence="4">Fibrinogen-like protein A</fullName>
    </submittedName>
</protein>
<dbReference type="KEGG" id="bfo:118410994"/>
<dbReference type="SUPFAM" id="SSF56496">
    <property type="entry name" value="Fibrinogen C-terminal domain-like"/>
    <property type="match status" value="1"/>
</dbReference>
<dbReference type="OrthoDB" id="10001020at2759"/>
<gene>
    <name evidence="4" type="primary">LOC118410994</name>
</gene>
<dbReference type="PANTHER" id="PTHR19143">
    <property type="entry name" value="FIBRINOGEN/TENASCIN/ANGIOPOEITIN"/>
    <property type="match status" value="1"/>
</dbReference>
<feature type="signal peptide" evidence="1">
    <location>
        <begin position="1"/>
        <end position="26"/>
    </location>
</feature>
<evidence type="ECO:0000313" key="4">
    <source>
        <dbReference type="RefSeq" id="XP_035668878.1"/>
    </source>
</evidence>
<dbReference type="InterPro" id="IPR002181">
    <property type="entry name" value="Fibrinogen_a/b/g_C_dom"/>
</dbReference>
<name>A0A9J7KR44_BRAFL</name>
<reference evidence="3" key="1">
    <citation type="journal article" date="2020" name="Nat. Ecol. Evol.">
        <title>Deeply conserved synteny resolves early events in vertebrate evolution.</title>
        <authorList>
            <person name="Simakov O."/>
            <person name="Marletaz F."/>
            <person name="Yue J.X."/>
            <person name="O'Connell B."/>
            <person name="Jenkins J."/>
            <person name="Brandt A."/>
            <person name="Calef R."/>
            <person name="Tung C.H."/>
            <person name="Huang T.K."/>
            <person name="Schmutz J."/>
            <person name="Satoh N."/>
            <person name="Yu J.K."/>
            <person name="Putnam N.H."/>
            <person name="Green R.E."/>
            <person name="Rokhsar D.S."/>
        </authorList>
    </citation>
    <scope>NUCLEOTIDE SEQUENCE [LARGE SCALE GENOMIC DNA]</scope>
    <source>
        <strain evidence="3">S238N-H82</strain>
    </source>
</reference>
<dbReference type="CDD" id="cd00087">
    <property type="entry name" value="FReD"/>
    <property type="match status" value="1"/>
</dbReference>
<reference evidence="4" key="2">
    <citation type="submission" date="2025-08" db="UniProtKB">
        <authorList>
            <consortium name="RefSeq"/>
        </authorList>
    </citation>
    <scope>IDENTIFICATION</scope>
    <source>
        <strain evidence="4">S238N-H82</strain>
        <tissue evidence="4">Testes</tissue>
    </source>
</reference>
<dbReference type="InterPro" id="IPR036056">
    <property type="entry name" value="Fibrinogen-like_C"/>
</dbReference>
<dbReference type="Gene3D" id="3.90.215.10">
    <property type="entry name" value="Gamma Fibrinogen, chain A, domain 1"/>
    <property type="match status" value="1"/>
</dbReference>